<evidence type="ECO:0000259" key="4">
    <source>
        <dbReference type="Pfam" id="PF25169"/>
    </source>
</evidence>
<evidence type="ECO:0000313" key="6">
    <source>
        <dbReference type="EMBL" id="KHS49651.1"/>
    </source>
</evidence>
<dbReference type="InterPro" id="IPR057152">
    <property type="entry name" value="DUF7830"/>
</dbReference>
<keyword evidence="7" id="KW-1185">Reference proteome</keyword>
<sequence length="488" mass="55805">MVGNTTVDPLAWASAVTKPEIDAVRNPRTGHVLNVRRLIRAFRYERAILLRQRLKALVKREDARLVCATCGVPVYLACSTTKRFFFRHRHEDGSCPAVTRTQLSEADIRAMKYRGAQESGAHKRVKALLLRSLSADPRFKDVASERTWKASEGLCGLRRPDVSARTDTDRLAFEVQLSTTFMDVVLSRKEFYRAEGAALVWVLPYFHPTYRRMTDDDILFGNNSNVFVVDERSAAASEAAGSFIMTCWYRKPIIQGDEIVDEWVERLVRWDEITVEVDRETIIVFDYAQEVARLREELRAAHLERIAAAQAAARQVLEDRANDLREQVLRFVLDATRDDHDMPRNQEWALLNDRLRSMGYGLDGEYPDLLTATRIVHLIESARAGKPVGFGYSSFTELGHHLIHQHPELLLAFGHMLRRFGTKEALYRDDRTGKLRAKLDAIRSELTQNPKYRMAKDEERLCAFLSMGASRKARPDNDNRDQQGRAAA</sequence>
<dbReference type="InterPro" id="IPR057151">
    <property type="entry name" value="DUF7829"/>
</dbReference>
<accession>A0A0B8ZTA0</accession>
<gene>
    <name evidence="5" type="ORF">NJ75_00132</name>
    <name evidence="6" type="ORF">NJ75_00354</name>
</gene>
<dbReference type="AlphaFoldDB" id="A0A0B8ZTA0"/>
<feature type="region of interest" description="Disordered" evidence="1">
    <location>
        <begin position="469"/>
        <end position="488"/>
    </location>
</feature>
<dbReference type="STRING" id="48936.NJ75_00132"/>
<organism evidence="6 7">
    <name type="scientific">Novosphingobium subterraneum</name>
    <dbReference type="NCBI Taxonomy" id="48936"/>
    <lineage>
        <taxon>Bacteria</taxon>
        <taxon>Pseudomonadati</taxon>
        <taxon>Pseudomonadota</taxon>
        <taxon>Alphaproteobacteria</taxon>
        <taxon>Sphingomonadales</taxon>
        <taxon>Sphingomonadaceae</taxon>
        <taxon>Novosphingobium</taxon>
    </lineage>
</organism>
<feature type="compositionally biased region" description="Basic and acidic residues" evidence="1">
    <location>
        <begin position="473"/>
        <end position="488"/>
    </location>
</feature>
<dbReference type="Pfam" id="PF25167">
    <property type="entry name" value="DUF7829"/>
    <property type="match status" value="1"/>
</dbReference>
<dbReference type="PATRIC" id="fig|48936.3.peg.135"/>
<reference evidence="6 7" key="1">
    <citation type="submission" date="2014-10" db="EMBL/GenBank/DDBJ databases">
        <title>Draft genome sequence of Novosphingobium subterraneum DSM 12447.</title>
        <authorList>
            <person name="Gan H.M."/>
            <person name="Gan H.Y."/>
            <person name="Savka M.A."/>
        </authorList>
    </citation>
    <scope>NUCLEOTIDE SEQUENCE [LARGE SCALE GENOMIC DNA]</scope>
    <source>
        <strain evidence="6 7">DSM 12447</strain>
    </source>
</reference>
<evidence type="ECO:0000256" key="1">
    <source>
        <dbReference type="SAM" id="MobiDB-lite"/>
    </source>
</evidence>
<dbReference type="InterPro" id="IPR046099">
    <property type="entry name" value="DUF6035"/>
</dbReference>
<feature type="domain" description="DUF7829" evidence="3">
    <location>
        <begin position="368"/>
        <end position="447"/>
    </location>
</feature>
<feature type="domain" description="DUF6035" evidence="2">
    <location>
        <begin position="156"/>
        <end position="287"/>
    </location>
</feature>
<feature type="domain" description="DUF7830" evidence="4">
    <location>
        <begin position="30"/>
        <end position="101"/>
    </location>
</feature>
<evidence type="ECO:0000313" key="7">
    <source>
        <dbReference type="Proteomes" id="UP000031338"/>
    </source>
</evidence>
<name>A0A0B8ZTA0_9SPHN</name>
<dbReference type="Pfam" id="PF19500">
    <property type="entry name" value="DUF6035"/>
    <property type="match status" value="1"/>
</dbReference>
<evidence type="ECO:0000259" key="3">
    <source>
        <dbReference type="Pfam" id="PF25167"/>
    </source>
</evidence>
<dbReference type="EMBL" id="JRVC01000001">
    <property type="protein sequence ID" value="KHS49651.1"/>
    <property type="molecule type" value="Genomic_DNA"/>
</dbReference>
<dbReference type="EMBL" id="JRVC01000001">
    <property type="protein sequence ID" value="KHS49429.1"/>
    <property type="molecule type" value="Genomic_DNA"/>
</dbReference>
<evidence type="ECO:0008006" key="8">
    <source>
        <dbReference type="Google" id="ProtNLM"/>
    </source>
</evidence>
<protein>
    <recommendedName>
        <fullName evidence="8">Competence protein</fullName>
    </recommendedName>
</protein>
<evidence type="ECO:0000259" key="2">
    <source>
        <dbReference type="Pfam" id="PF19500"/>
    </source>
</evidence>
<proteinExistence type="predicted"/>
<dbReference type="Pfam" id="PF25169">
    <property type="entry name" value="DUF7830"/>
    <property type="match status" value="1"/>
</dbReference>
<comment type="caution">
    <text evidence="6">The sequence shown here is derived from an EMBL/GenBank/DDBJ whole genome shotgun (WGS) entry which is preliminary data.</text>
</comment>
<evidence type="ECO:0000313" key="5">
    <source>
        <dbReference type="EMBL" id="KHS49429.1"/>
    </source>
</evidence>
<dbReference type="Proteomes" id="UP000031338">
    <property type="component" value="Unassembled WGS sequence"/>
</dbReference>